<feature type="transmembrane region" description="Helical" evidence="9">
    <location>
        <begin position="77"/>
        <end position="108"/>
    </location>
</feature>
<dbReference type="SUPFAM" id="SSF81345">
    <property type="entry name" value="ABC transporter involved in vitamin B12 uptake, BtuC"/>
    <property type="match status" value="1"/>
</dbReference>
<evidence type="ECO:0000256" key="2">
    <source>
        <dbReference type="ARBA" id="ARBA00007935"/>
    </source>
</evidence>
<evidence type="ECO:0000256" key="7">
    <source>
        <dbReference type="ARBA" id="ARBA00023136"/>
    </source>
</evidence>
<comment type="similarity">
    <text evidence="2">Belongs to the binding-protein-dependent transport system permease family. FecCD subfamily.</text>
</comment>
<feature type="transmembrane region" description="Helical" evidence="9">
    <location>
        <begin position="160"/>
        <end position="178"/>
    </location>
</feature>
<gene>
    <name evidence="10" type="ORF">DVS28_a2363</name>
</gene>
<organism evidence="10 11">
    <name type="scientific">Euzebya pacifica</name>
    <dbReference type="NCBI Taxonomy" id="1608957"/>
    <lineage>
        <taxon>Bacteria</taxon>
        <taxon>Bacillati</taxon>
        <taxon>Actinomycetota</taxon>
        <taxon>Nitriliruptoria</taxon>
        <taxon>Euzebyales</taxon>
    </lineage>
</organism>
<dbReference type="InterPro" id="IPR000522">
    <property type="entry name" value="ABC_transptr_permease_BtuC"/>
</dbReference>
<keyword evidence="6 9" id="KW-1133">Transmembrane helix</keyword>
<dbReference type="InterPro" id="IPR037294">
    <property type="entry name" value="ABC_BtuC-like"/>
</dbReference>
<feature type="transmembrane region" description="Helical" evidence="9">
    <location>
        <begin position="355"/>
        <end position="377"/>
    </location>
</feature>
<keyword evidence="3" id="KW-0813">Transport</keyword>
<dbReference type="Proteomes" id="UP000264006">
    <property type="component" value="Chromosome"/>
</dbReference>
<protein>
    <submittedName>
        <fullName evidence="10">Vitamin B12 ABC transporter, permease component BtuC</fullName>
    </submittedName>
</protein>
<feature type="transmembrane region" description="Helical" evidence="9">
    <location>
        <begin position="265"/>
        <end position="285"/>
    </location>
</feature>
<evidence type="ECO:0000256" key="5">
    <source>
        <dbReference type="ARBA" id="ARBA00022692"/>
    </source>
</evidence>
<accession>A0A346XXU7</accession>
<dbReference type="CDD" id="cd06550">
    <property type="entry name" value="TM_ABC_iron-siderophores_like"/>
    <property type="match status" value="1"/>
</dbReference>
<feature type="transmembrane region" description="Helical" evidence="9">
    <location>
        <begin position="383"/>
        <end position="405"/>
    </location>
</feature>
<comment type="subcellular location">
    <subcellularLocation>
        <location evidence="1">Cell membrane</location>
        <topology evidence="1">Multi-pass membrane protein</topology>
    </subcellularLocation>
</comment>
<sequence length="414" mass="41846">MSPDPVAETASTAAPTLDPATPRVGPAGDPDRSLVTRSGPASPMDDAAPDRADGDVVDHHYPREEGRGTSRRPVVPILLGLLVLTAGLFAGALALGSVAIPVVEVWTVLTGGEPSTSSWSVIITDIRLPRAVTALVAGAGLSVAGLQLQTLFRNPLADPFVLGIASGASLGVALVSLAGSGSMFLGTLALGGSVSTAVAAAIGAGLVLGAVLTFARRIRSITSVLIIGLMAGYLAGSVVSLLLFFSDSDDFRAYLAWSLGSFRGVTWSELAVLVPAAVIGLLLAASTVKGLNALLLGERYAESVGVNVRAVRAAIIVSSSLLAGVITAFAGPIAFVGLAVPHLGRALLRTSDHRVLMPAVVLIGACVALGTEIIAGVPGQDLALPLNAVTPVLGAPVVIVVLMRLRRSAEVVLS</sequence>
<dbReference type="RefSeq" id="WP_216826572.1">
    <property type="nucleotide sequence ID" value="NZ_CP031165.1"/>
</dbReference>
<dbReference type="Gene3D" id="1.10.3470.10">
    <property type="entry name" value="ABC transporter involved in vitamin B12 uptake, BtuC"/>
    <property type="match status" value="1"/>
</dbReference>
<dbReference type="GO" id="GO:0022857">
    <property type="term" value="F:transmembrane transporter activity"/>
    <property type="evidence" value="ECO:0007669"/>
    <property type="project" value="InterPro"/>
</dbReference>
<dbReference type="PANTHER" id="PTHR30472:SF41">
    <property type="entry name" value="TRANSPORT SYSTEM PERMEASE PROTEIN"/>
    <property type="match status" value="1"/>
</dbReference>
<proteinExistence type="inferred from homology"/>
<keyword evidence="4" id="KW-1003">Cell membrane</keyword>
<dbReference type="Pfam" id="PF01032">
    <property type="entry name" value="FecCD"/>
    <property type="match status" value="1"/>
</dbReference>
<dbReference type="PANTHER" id="PTHR30472">
    <property type="entry name" value="FERRIC ENTEROBACTIN TRANSPORT SYSTEM PERMEASE PROTEIN"/>
    <property type="match status" value="1"/>
</dbReference>
<evidence type="ECO:0000256" key="9">
    <source>
        <dbReference type="SAM" id="Phobius"/>
    </source>
</evidence>
<evidence type="ECO:0000256" key="4">
    <source>
        <dbReference type="ARBA" id="ARBA00022475"/>
    </source>
</evidence>
<evidence type="ECO:0000313" key="11">
    <source>
        <dbReference type="Proteomes" id="UP000264006"/>
    </source>
</evidence>
<dbReference type="GO" id="GO:0033214">
    <property type="term" value="P:siderophore-iron import into cell"/>
    <property type="evidence" value="ECO:0007669"/>
    <property type="project" value="TreeGrafter"/>
</dbReference>
<evidence type="ECO:0000256" key="8">
    <source>
        <dbReference type="SAM" id="MobiDB-lite"/>
    </source>
</evidence>
<name>A0A346XXU7_9ACTN</name>
<evidence type="ECO:0000256" key="6">
    <source>
        <dbReference type="ARBA" id="ARBA00022989"/>
    </source>
</evidence>
<evidence type="ECO:0000256" key="3">
    <source>
        <dbReference type="ARBA" id="ARBA00022448"/>
    </source>
</evidence>
<feature type="transmembrane region" description="Helical" evidence="9">
    <location>
        <begin position="224"/>
        <end position="245"/>
    </location>
</feature>
<reference evidence="10 11" key="1">
    <citation type="submission" date="2018-09" db="EMBL/GenBank/DDBJ databases">
        <title>Complete genome sequence of Euzebya sp. DY32-46 isolated from seawater of Pacific Ocean.</title>
        <authorList>
            <person name="Xu L."/>
            <person name="Wu Y.-H."/>
            <person name="Xu X.-W."/>
        </authorList>
    </citation>
    <scope>NUCLEOTIDE SEQUENCE [LARGE SCALE GENOMIC DNA]</scope>
    <source>
        <strain evidence="10 11">DY32-46</strain>
    </source>
</reference>
<keyword evidence="5 9" id="KW-0812">Transmembrane</keyword>
<feature type="compositionally biased region" description="Basic and acidic residues" evidence="8">
    <location>
        <begin position="48"/>
        <end position="68"/>
    </location>
</feature>
<evidence type="ECO:0000256" key="1">
    <source>
        <dbReference type="ARBA" id="ARBA00004651"/>
    </source>
</evidence>
<feature type="transmembrane region" description="Helical" evidence="9">
    <location>
        <begin position="128"/>
        <end position="148"/>
    </location>
</feature>
<dbReference type="KEGG" id="euz:DVS28_a2363"/>
<keyword evidence="11" id="KW-1185">Reference proteome</keyword>
<keyword evidence="7 9" id="KW-0472">Membrane</keyword>
<dbReference type="EMBL" id="CP031165">
    <property type="protein sequence ID" value="AXV07044.1"/>
    <property type="molecule type" value="Genomic_DNA"/>
</dbReference>
<feature type="transmembrane region" description="Helical" evidence="9">
    <location>
        <begin position="184"/>
        <end position="212"/>
    </location>
</feature>
<feature type="region of interest" description="Disordered" evidence="8">
    <location>
        <begin position="1"/>
        <end position="69"/>
    </location>
</feature>
<evidence type="ECO:0000313" key="10">
    <source>
        <dbReference type="EMBL" id="AXV07044.1"/>
    </source>
</evidence>
<feature type="transmembrane region" description="Helical" evidence="9">
    <location>
        <begin position="329"/>
        <end position="348"/>
    </location>
</feature>
<dbReference type="AlphaFoldDB" id="A0A346XXU7"/>
<dbReference type="GO" id="GO:0005886">
    <property type="term" value="C:plasma membrane"/>
    <property type="evidence" value="ECO:0007669"/>
    <property type="project" value="UniProtKB-SubCell"/>
</dbReference>